<dbReference type="Pfam" id="PF15508">
    <property type="entry name" value="NAAA-beta"/>
    <property type="match status" value="1"/>
</dbReference>
<feature type="active site" description="Nucleophile" evidence="10">
    <location>
        <position position="147"/>
    </location>
</feature>
<feature type="signal peptide" evidence="11">
    <location>
        <begin position="1"/>
        <end position="20"/>
    </location>
</feature>
<evidence type="ECO:0000256" key="1">
    <source>
        <dbReference type="ARBA" id="ARBA00004613"/>
    </source>
</evidence>
<keyword evidence="7" id="KW-0443">Lipid metabolism</keyword>
<evidence type="ECO:0000256" key="4">
    <source>
        <dbReference type="ARBA" id="ARBA00005730"/>
    </source>
</evidence>
<dbReference type="GO" id="GO:0006665">
    <property type="term" value="P:sphingolipid metabolic process"/>
    <property type="evidence" value="ECO:0007669"/>
    <property type="project" value="UniProtKB-KW"/>
</dbReference>
<dbReference type="PANTHER" id="PTHR28583:SF1">
    <property type="entry name" value="ACID CERAMIDASE"/>
    <property type="match status" value="1"/>
</dbReference>
<gene>
    <name evidence="13" type="ORF">MCOM1403_LOCUS2770</name>
</gene>
<keyword evidence="11" id="KW-0732">Signal</keyword>
<dbReference type="EC" id="3.5.1.23" evidence="5"/>
<evidence type="ECO:0000256" key="2">
    <source>
        <dbReference type="ARBA" id="ARBA00004760"/>
    </source>
</evidence>
<evidence type="ECO:0000313" key="13">
    <source>
        <dbReference type="EMBL" id="CAD8515345.1"/>
    </source>
</evidence>
<evidence type="ECO:0000256" key="6">
    <source>
        <dbReference type="ARBA" id="ARBA00022525"/>
    </source>
</evidence>
<sequence length="400" mass="43864">MRVWSRVLVVCFLGLCLVVGEVASLAPARPARGGMGVAPRRVKLAPLGSSGDGAQLPKYRVDLDQPPGVRWNDVMKDKRAAAHKTITSLFALLPEEVHTEVDKLVLHVEKRLPVWAREEMQGIAAALNVTFGDILLVNFFFEITPFCTSVIARSSSTGHLYHARNLDFGFGMPSFSENLRDLAMEVEFIKGGEPAFMVTTFAGYVGAATGMRSGVFSVSVNEREMTGPLPIPNLLKGVLNLINAILTTDAYPVTWATREALEDDASTFNSVVKMFSERSLATQIYLIIGGASEGDGVVLTRDHNSLLDAWKMDAASGEWFLVQTNYDHWLPMPIWDNRRKPAEKALSKVGTDAILPSSIYSNVLSLDPILNQLTVYSTIMSCAEGKYESFLRKCEGCSPI</sequence>
<comment type="similarity">
    <text evidence="4">Belongs to the acid ceramidase family.</text>
</comment>
<keyword evidence="7" id="KW-0746">Sphingolipid metabolism</keyword>
<dbReference type="GO" id="GO:0017064">
    <property type="term" value="F:fatty acid amide hydrolase activity"/>
    <property type="evidence" value="ECO:0007669"/>
    <property type="project" value="InterPro"/>
</dbReference>
<evidence type="ECO:0000256" key="5">
    <source>
        <dbReference type="ARBA" id="ARBA00011891"/>
    </source>
</evidence>
<accession>A0A7S0I9Y0</accession>
<organism evidence="13">
    <name type="scientific">Micromonas pusilla</name>
    <name type="common">Picoplanktonic green alga</name>
    <name type="synonym">Chromulina pusilla</name>
    <dbReference type="NCBI Taxonomy" id="38833"/>
    <lineage>
        <taxon>Eukaryota</taxon>
        <taxon>Viridiplantae</taxon>
        <taxon>Chlorophyta</taxon>
        <taxon>Mamiellophyceae</taxon>
        <taxon>Mamiellales</taxon>
        <taxon>Mamiellaceae</taxon>
        <taxon>Micromonas</taxon>
    </lineage>
</organism>
<dbReference type="PANTHER" id="PTHR28583">
    <property type="entry name" value="ACID AMIDASE"/>
    <property type="match status" value="1"/>
</dbReference>
<comment type="subcellular location">
    <subcellularLocation>
        <location evidence="1">Secreted</location>
    </subcellularLocation>
</comment>
<dbReference type="InterPro" id="IPR016699">
    <property type="entry name" value="Acid_ceramidase-like"/>
</dbReference>
<name>A0A7S0I9Y0_MICPS</name>
<dbReference type="AlphaFoldDB" id="A0A7S0I9Y0"/>
<dbReference type="InterPro" id="IPR029130">
    <property type="entry name" value="Acid_ceramidase_N"/>
</dbReference>
<comment type="pathway">
    <text evidence="3">Sphingolipid metabolism.</text>
</comment>
<evidence type="ECO:0000256" key="9">
    <source>
        <dbReference type="ARBA" id="ARBA00040588"/>
    </source>
</evidence>
<protein>
    <recommendedName>
        <fullName evidence="9">Acid ceramidase</fullName>
        <ecNumber evidence="5">3.5.1.23</ecNumber>
    </recommendedName>
</protein>
<feature type="chain" id="PRO_5031563864" description="Acid ceramidase" evidence="11">
    <location>
        <begin position="21"/>
        <end position="400"/>
    </location>
</feature>
<evidence type="ECO:0000259" key="12">
    <source>
        <dbReference type="Pfam" id="PF15508"/>
    </source>
</evidence>
<keyword evidence="8" id="KW-1015">Disulfide bond</keyword>
<dbReference type="EMBL" id="HBEQ01003585">
    <property type="protein sequence ID" value="CAD8515345.1"/>
    <property type="molecule type" value="Transcribed_RNA"/>
</dbReference>
<proteinExistence type="inferred from homology"/>
<dbReference type="GO" id="GO:0017040">
    <property type="term" value="F:N-acylsphingosine amidohydrolase activity"/>
    <property type="evidence" value="ECO:0007669"/>
    <property type="project" value="UniProtKB-EC"/>
</dbReference>
<evidence type="ECO:0000256" key="10">
    <source>
        <dbReference type="PIRSR" id="PIRSR017632-1"/>
    </source>
</evidence>
<comment type="pathway">
    <text evidence="2">Lipid metabolism; sphingolipid metabolism.</text>
</comment>
<dbReference type="PIRSF" id="PIRSF017632">
    <property type="entry name" value="Acid_ceramidase-like"/>
    <property type="match status" value="1"/>
</dbReference>
<evidence type="ECO:0000256" key="3">
    <source>
        <dbReference type="ARBA" id="ARBA00004991"/>
    </source>
</evidence>
<feature type="domain" description="Acid ceramidase N-terminal" evidence="12">
    <location>
        <begin position="55"/>
        <end position="112"/>
    </location>
</feature>
<evidence type="ECO:0000256" key="11">
    <source>
        <dbReference type="SAM" id="SignalP"/>
    </source>
</evidence>
<dbReference type="GO" id="GO:0005764">
    <property type="term" value="C:lysosome"/>
    <property type="evidence" value="ECO:0007669"/>
    <property type="project" value="InterPro"/>
</dbReference>
<dbReference type="Gene3D" id="3.60.60.10">
    <property type="entry name" value="Penicillin V Acylase, Chain A"/>
    <property type="match status" value="1"/>
</dbReference>
<dbReference type="GO" id="GO:0016020">
    <property type="term" value="C:membrane"/>
    <property type="evidence" value="ECO:0007669"/>
    <property type="project" value="GOC"/>
</dbReference>
<keyword evidence="6" id="KW-0964">Secreted</keyword>
<dbReference type="GO" id="GO:0005576">
    <property type="term" value="C:extracellular region"/>
    <property type="evidence" value="ECO:0007669"/>
    <property type="project" value="UniProtKB-SubCell"/>
</dbReference>
<evidence type="ECO:0000256" key="7">
    <source>
        <dbReference type="ARBA" id="ARBA00022919"/>
    </source>
</evidence>
<dbReference type="GO" id="GO:0006631">
    <property type="term" value="P:fatty acid metabolic process"/>
    <property type="evidence" value="ECO:0007669"/>
    <property type="project" value="InterPro"/>
</dbReference>
<reference evidence="13" key="1">
    <citation type="submission" date="2021-01" db="EMBL/GenBank/DDBJ databases">
        <authorList>
            <person name="Corre E."/>
            <person name="Pelletier E."/>
            <person name="Niang G."/>
            <person name="Scheremetjew M."/>
            <person name="Finn R."/>
            <person name="Kale V."/>
            <person name="Holt S."/>
            <person name="Cochrane G."/>
            <person name="Meng A."/>
            <person name="Brown T."/>
            <person name="Cohen L."/>
        </authorList>
    </citation>
    <scope>NUCLEOTIDE SEQUENCE</scope>
    <source>
        <strain evidence="13">CCMP1723</strain>
    </source>
</reference>
<evidence type="ECO:0000256" key="8">
    <source>
        <dbReference type="ARBA" id="ARBA00023157"/>
    </source>
</evidence>